<dbReference type="InterPro" id="IPR015947">
    <property type="entry name" value="PUA-like_sf"/>
</dbReference>
<dbReference type="SUPFAM" id="SSF53335">
    <property type="entry name" value="S-adenosyl-L-methionine-dependent methyltransferases"/>
    <property type="match status" value="1"/>
</dbReference>
<keyword evidence="2" id="KW-0963">Cytoplasm</keyword>
<organism evidence="10 11">
    <name type="scientific">Marinobacter adhaerens (strain DSM 23420 / HP15)</name>
    <dbReference type="NCBI Taxonomy" id="225937"/>
    <lineage>
        <taxon>Bacteria</taxon>
        <taxon>Pseudomonadati</taxon>
        <taxon>Pseudomonadota</taxon>
        <taxon>Gammaproteobacteria</taxon>
        <taxon>Pseudomonadales</taxon>
        <taxon>Marinobacteraceae</taxon>
        <taxon>Marinobacter</taxon>
    </lineage>
</organism>
<dbReference type="HOGENOM" id="CLU_014042_0_0_6"/>
<dbReference type="InterPro" id="IPR019614">
    <property type="entry name" value="SAM-dep_methyl-trfase"/>
</dbReference>
<dbReference type="GO" id="GO:0008168">
    <property type="term" value="F:methyltransferase activity"/>
    <property type="evidence" value="ECO:0007669"/>
    <property type="project" value="UniProtKB-KW"/>
</dbReference>
<comment type="similarity">
    <text evidence="7">Belongs to the methyltransferase superfamily. RlmI family.</text>
</comment>
<dbReference type="CDD" id="cd11572">
    <property type="entry name" value="RlmI_M_like"/>
    <property type="match status" value="1"/>
</dbReference>
<dbReference type="Proteomes" id="UP000007077">
    <property type="component" value="Chromosome"/>
</dbReference>
<evidence type="ECO:0000256" key="6">
    <source>
        <dbReference type="ARBA" id="ARBA00022691"/>
    </source>
</evidence>
<reference evidence="10 11" key="1">
    <citation type="journal article" date="2010" name="Stand. Genomic Sci.">
        <title>Complete genome sequence of Marinobacter adhaerens type strain (HP15), a diatom-interacting marine microorganism.</title>
        <authorList>
            <person name="Gardes A."/>
            <person name="Kaeppel E."/>
            <person name="Shehzad A."/>
            <person name="Seebah S."/>
            <person name="Teeling H."/>
            <person name="Yarza P."/>
            <person name="Glockner F.O."/>
            <person name="Grossart H.P."/>
            <person name="Ullrich M.S."/>
        </authorList>
    </citation>
    <scope>NUCLEOTIDE SEQUENCE [LARGE SCALE GENOMIC DNA]</scope>
    <source>
        <strain evidence="11">DSM 23420 / HP15</strain>
    </source>
</reference>
<dbReference type="Pfam" id="PF17785">
    <property type="entry name" value="PUA_3"/>
    <property type="match status" value="1"/>
</dbReference>
<evidence type="ECO:0000256" key="4">
    <source>
        <dbReference type="ARBA" id="ARBA00022603"/>
    </source>
</evidence>
<protein>
    <submittedName>
        <fullName evidence="10">SAM-dependent methyltransferase</fullName>
    </submittedName>
</protein>
<dbReference type="PANTHER" id="PTHR42873">
    <property type="entry name" value="RIBOSOMAL RNA LARGE SUBUNIT METHYLTRANSFERASE"/>
    <property type="match status" value="1"/>
</dbReference>
<reference evidence="11" key="2">
    <citation type="submission" date="2010-02" db="EMBL/GenBank/DDBJ databases">
        <title>Complete genome sequence of Marinobacter adhaerens type strain (HP15).</title>
        <authorList>
            <person name="Gaerdes A.A.M."/>
            <person name="Kaeppel E."/>
            <person name="Shezad A."/>
            <person name="Seebah S."/>
            <person name="Teeling H."/>
            <person name="Yarza P."/>
            <person name="Gloeckner F.O."/>
            <person name="Ullrich M.S."/>
        </authorList>
    </citation>
    <scope>NUCLEOTIDE SEQUENCE [LARGE SCALE GENOMIC DNA]</scope>
    <source>
        <strain evidence="11">DSM 23420 / HP15</strain>
    </source>
</reference>
<dbReference type="Pfam" id="PF10672">
    <property type="entry name" value="Methyltrans_SAM"/>
    <property type="match status" value="1"/>
</dbReference>
<evidence type="ECO:0000256" key="1">
    <source>
        <dbReference type="ARBA" id="ARBA00004496"/>
    </source>
</evidence>
<dbReference type="Gene3D" id="3.40.50.150">
    <property type="entry name" value="Vaccinia Virus protein VP39"/>
    <property type="match status" value="1"/>
</dbReference>
<keyword evidence="4 10" id="KW-0489">Methyltransferase</keyword>
<dbReference type="EMBL" id="CP001978">
    <property type="protein sequence ID" value="ADP96224.1"/>
    <property type="molecule type" value="Genomic_DNA"/>
</dbReference>
<feature type="domain" description="S-adenosylmethionine-dependent methyltransferase" evidence="8">
    <location>
        <begin position="172"/>
        <end position="305"/>
    </location>
</feature>
<name>E4PMU6_MARAH</name>
<dbReference type="PATRIC" id="fig|225937.3.peg.465"/>
<comment type="subcellular location">
    <subcellularLocation>
        <location evidence="1">Cytoplasm</location>
    </subcellularLocation>
</comment>
<dbReference type="GO" id="GO:0006364">
    <property type="term" value="P:rRNA processing"/>
    <property type="evidence" value="ECO:0007669"/>
    <property type="project" value="UniProtKB-KW"/>
</dbReference>
<dbReference type="CDD" id="cd02440">
    <property type="entry name" value="AdoMet_MTases"/>
    <property type="match status" value="1"/>
</dbReference>
<dbReference type="InterPro" id="IPR041532">
    <property type="entry name" value="RlmI-like_PUA"/>
</dbReference>
<dbReference type="Gene3D" id="3.30.750.80">
    <property type="entry name" value="RNA methyltransferase domain (HRMD) like"/>
    <property type="match status" value="1"/>
</dbReference>
<gene>
    <name evidence="10" type="ordered locus">HP15_460</name>
</gene>
<dbReference type="SUPFAM" id="SSF88697">
    <property type="entry name" value="PUA domain-like"/>
    <property type="match status" value="1"/>
</dbReference>
<dbReference type="InterPro" id="IPR029063">
    <property type="entry name" value="SAM-dependent_MTases_sf"/>
</dbReference>
<keyword evidence="5 10" id="KW-0808">Transferase</keyword>
<evidence type="ECO:0000256" key="2">
    <source>
        <dbReference type="ARBA" id="ARBA00022490"/>
    </source>
</evidence>
<feature type="domain" description="RlmI-like PUA" evidence="9">
    <location>
        <begin position="9"/>
        <end position="75"/>
    </location>
</feature>
<keyword evidence="3" id="KW-0698">rRNA processing</keyword>
<proteinExistence type="inferred from homology"/>
<sequence length="401" mass="44593">MVFMNFPVLYLRKGAERRLRAGHLWVYSNEVDTRRSPLTEFEAGVQAELRASNDKPLGTVFVNPHALICGRLISRDPGHGMTPQRLTQRMEAALALRERLFDKPFYRWVFGDSDGLSGLVIDRFDSTVVVQISTAGMEAMKEAVVRAVQRLVHPEAIILKNDGKMRKVEGLDTYVEQAHGAAVSLLEVEENGVRFEVPLEGGQKTGWFYDHRMNRARLQAYAPGKRVLDVFSYVGGWGIQAACAGATQVTCVDSSAGAIDSVHHNARLNGLDNVETIEGDAFEALKALADEKEKFDVVVLDPPALIPRRRDQKAGEEAYARLNQLGLRLLERDGILVSASCSMHLSQEKLVDIIRGSGRKIDRFVQLLEQGHQAPDHPVIPGIPETDYIKSCFVRSLTGFF</sequence>
<dbReference type="CDD" id="cd21153">
    <property type="entry name" value="PUA_RlmI"/>
    <property type="match status" value="1"/>
</dbReference>
<dbReference type="STRING" id="225937.HP15_460"/>
<dbReference type="GO" id="GO:0003723">
    <property type="term" value="F:RNA binding"/>
    <property type="evidence" value="ECO:0007669"/>
    <property type="project" value="InterPro"/>
</dbReference>
<evidence type="ECO:0000313" key="11">
    <source>
        <dbReference type="Proteomes" id="UP000007077"/>
    </source>
</evidence>
<evidence type="ECO:0000313" key="10">
    <source>
        <dbReference type="EMBL" id="ADP96224.1"/>
    </source>
</evidence>
<evidence type="ECO:0000256" key="5">
    <source>
        <dbReference type="ARBA" id="ARBA00022679"/>
    </source>
</evidence>
<evidence type="ECO:0000256" key="3">
    <source>
        <dbReference type="ARBA" id="ARBA00022552"/>
    </source>
</evidence>
<dbReference type="PANTHER" id="PTHR42873:SF1">
    <property type="entry name" value="S-ADENOSYLMETHIONINE-DEPENDENT METHYLTRANSFERASE DOMAIN-CONTAINING PROTEIN"/>
    <property type="match status" value="1"/>
</dbReference>
<dbReference type="GO" id="GO:0005737">
    <property type="term" value="C:cytoplasm"/>
    <property type="evidence" value="ECO:0007669"/>
    <property type="project" value="UniProtKB-SubCell"/>
</dbReference>
<dbReference type="Gene3D" id="2.30.130.10">
    <property type="entry name" value="PUA domain"/>
    <property type="match status" value="1"/>
</dbReference>
<dbReference type="GO" id="GO:0032259">
    <property type="term" value="P:methylation"/>
    <property type="evidence" value="ECO:0007669"/>
    <property type="project" value="UniProtKB-KW"/>
</dbReference>
<dbReference type="KEGG" id="mad:HP15_460"/>
<dbReference type="AlphaFoldDB" id="E4PMU6"/>
<dbReference type="InterPro" id="IPR036974">
    <property type="entry name" value="PUA_sf"/>
</dbReference>
<keyword evidence="6" id="KW-0949">S-adenosyl-L-methionine</keyword>
<dbReference type="eggNOG" id="COG1092">
    <property type="taxonomic scope" value="Bacteria"/>
</dbReference>
<evidence type="ECO:0000259" key="9">
    <source>
        <dbReference type="Pfam" id="PF17785"/>
    </source>
</evidence>
<evidence type="ECO:0000256" key="7">
    <source>
        <dbReference type="ARBA" id="ARBA00038091"/>
    </source>
</evidence>
<dbReference type="PROSITE" id="PS50890">
    <property type="entry name" value="PUA"/>
    <property type="match status" value="1"/>
</dbReference>
<accession>E4PMU6</accession>
<evidence type="ECO:0000259" key="8">
    <source>
        <dbReference type="Pfam" id="PF10672"/>
    </source>
</evidence>